<accession>A0A177YE76</accession>
<feature type="compositionally biased region" description="Low complexity" evidence="1">
    <location>
        <begin position="45"/>
        <end position="64"/>
    </location>
</feature>
<evidence type="ECO:0000256" key="1">
    <source>
        <dbReference type="SAM" id="MobiDB-lite"/>
    </source>
</evidence>
<sequence length="204" mass="21210">MTHFGRTLRGAALAASACALLVLTACGSDVTPRAVPADDLGAIATSTTSTTSERPSTPPGQQGEDIGGDVDIDVEIGDCVELGGTMSDATIDNATCGSQESNYKVIAKVPTGDQCSPDADQYYYETYGGVEQGALCLDVDWVIGGCMELSGDDPLRADCTSPGSNTVRVVEILPNTTDVNQCSDPADSGYAYSDRNFMVCVEEL</sequence>
<name>A0A177YE76_9NOCA</name>
<evidence type="ECO:0000256" key="2">
    <source>
        <dbReference type="SAM" id="SignalP"/>
    </source>
</evidence>
<feature type="signal peptide" evidence="2">
    <location>
        <begin position="1"/>
        <end position="27"/>
    </location>
</feature>
<protein>
    <recommendedName>
        <fullName evidence="5">LppU protein</fullName>
    </recommendedName>
</protein>
<evidence type="ECO:0000313" key="3">
    <source>
        <dbReference type="EMBL" id="OAK53499.1"/>
    </source>
</evidence>
<reference evidence="3 4" key="1">
    <citation type="submission" date="2016-03" db="EMBL/GenBank/DDBJ databases">
        <title>Genome sequence of Rhodococcus kyotonensis KB10.</title>
        <authorList>
            <person name="Jeong H."/>
            <person name="Hong C.E."/>
            <person name="Jo S.H."/>
            <person name="Park J.M."/>
        </authorList>
    </citation>
    <scope>NUCLEOTIDE SEQUENCE [LARGE SCALE GENOMIC DNA]</scope>
    <source>
        <strain evidence="3 4">KB10</strain>
    </source>
</reference>
<feature type="chain" id="PRO_5008079780" description="LppU protein" evidence="2">
    <location>
        <begin position="28"/>
        <end position="204"/>
    </location>
</feature>
<dbReference type="Proteomes" id="UP000077519">
    <property type="component" value="Unassembled WGS sequence"/>
</dbReference>
<organism evidence="3 4">
    <name type="scientific">Rhodococcoides kyotonense</name>
    <dbReference type="NCBI Taxonomy" id="398843"/>
    <lineage>
        <taxon>Bacteria</taxon>
        <taxon>Bacillati</taxon>
        <taxon>Actinomycetota</taxon>
        <taxon>Actinomycetes</taxon>
        <taxon>Mycobacteriales</taxon>
        <taxon>Nocardiaceae</taxon>
        <taxon>Rhodococcoides</taxon>
    </lineage>
</organism>
<evidence type="ECO:0008006" key="5">
    <source>
        <dbReference type="Google" id="ProtNLM"/>
    </source>
</evidence>
<dbReference type="PROSITE" id="PS51257">
    <property type="entry name" value="PROKAR_LIPOPROTEIN"/>
    <property type="match status" value="1"/>
</dbReference>
<dbReference type="RefSeq" id="WP_068427289.1">
    <property type="nucleotide sequence ID" value="NZ_LVHI01000019.1"/>
</dbReference>
<feature type="region of interest" description="Disordered" evidence="1">
    <location>
        <begin position="45"/>
        <end position="68"/>
    </location>
</feature>
<proteinExistence type="predicted"/>
<keyword evidence="2" id="KW-0732">Signal</keyword>
<dbReference type="EMBL" id="LVHI01000019">
    <property type="protein sequence ID" value="OAK53499.1"/>
    <property type="molecule type" value="Genomic_DNA"/>
</dbReference>
<keyword evidence="4" id="KW-1185">Reference proteome</keyword>
<dbReference type="AlphaFoldDB" id="A0A177YE76"/>
<gene>
    <name evidence="3" type="ORF">A3K89_23360</name>
</gene>
<comment type="caution">
    <text evidence="3">The sequence shown here is derived from an EMBL/GenBank/DDBJ whole genome shotgun (WGS) entry which is preliminary data.</text>
</comment>
<evidence type="ECO:0000313" key="4">
    <source>
        <dbReference type="Proteomes" id="UP000077519"/>
    </source>
</evidence>